<keyword evidence="5" id="KW-0680">Restriction system</keyword>
<feature type="domain" description="DNA methylase N-4/N-6" evidence="6">
    <location>
        <begin position="194"/>
        <end position="511"/>
    </location>
</feature>
<dbReference type="EMBL" id="JACAOA010000003">
    <property type="protein sequence ID" value="MBA5728555.1"/>
    <property type="molecule type" value="Genomic_DNA"/>
</dbReference>
<gene>
    <name evidence="8" type="ORF">HW423_01980</name>
</gene>
<dbReference type="InterPro" id="IPR001091">
    <property type="entry name" value="RM_Methyltransferase"/>
</dbReference>
<dbReference type="InterPro" id="IPR002295">
    <property type="entry name" value="N4/N6-MTase_EcoPI_Mod-like"/>
</dbReference>
<dbReference type="SUPFAM" id="SSF53335">
    <property type="entry name" value="S-adenosyl-L-methionine-dependent methyltransferases"/>
    <property type="match status" value="1"/>
</dbReference>
<dbReference type="GO" id="GO:0009307">
    <property type="term" value="P:DNA restriction-modification system"/>
    <property type="evidence" value="ECO:0007669"/>
    <property type="project" value="UniProtKB-KW"/>
</dbReference>
<dbReference type="InterPro" id="IPR002052">
    <property type="entry name" value="DNA_methylase_N6_adenine_CS"/>
</dbReference>
<dbReference type="Pfam" id="PF12564">
    <property type="entry name" value="TypeIII_RM_meth"/>
    <property type="match status" value="1"/>
</dbReference>
<keyword evidence="3 8" id="KW-0808">Transferase</keyword>
<dbReference type="RefSeq" id="WP_218930273.1">
    <property type="nucleotide sequence ID" value="NZ_JACAOA010000003.1"/>
</dbReference>
<evidence type="ECO:0000259" key="7">
    <source>
        <dbReference type="Pfam" id="PF12564"/>
    </source>
</evidence>
<dbReference type="InterPro" id="IPR002941">
    <property type="entry name" value="DNA_methylase_N4/N6"/>
</dbReference>
<keyword evidence="2 8" id="KW-0489">Methyltransferase</keyword>
<dbReference type="GO" id="GO:0003677">
    <property type="term" value="F:DNA binding"/>
    <property type="evidence" value="ECO:0007669"/>
    <property type="project" value="InterPro"/>
</dbReference>
<dbReference type="Gene3D" id="3.40.50.150">
    <property type="entry name" value="Vaccinia Virus protein VP39"/>
    <property type="match status" value="1"/>
</dbReference>
<dbReference type="Pfam" id="PF01555">
    <property type="entry name" value="N6_N4_Mtase"/>
    <property type="match status" value="1"/>
</dbReference>
<evidence type="ECO:0000256" key="4">
    <source>
        <dbReference type="ARBA" id="ARBA00022691"/>
    </source>
</evidence>
<protein>
    <submittedName>
        <fullName evidence="8">Site-specific DNA-methyltransferase</fullName>
    </submittedName>
</protein>
<feature type="domain" description="Type III restriction/modification enzyme methylation subunit" evidence="7">
    <location>
        <begin position="44"/>
        <end position="92"/>
    </location>
</feature>
<organism evidence="8 9">
    <name type="scientific">Ruoffia halotolerans</name>
    <dbReference type="NCBI Taxonomy" id="2748684"/>
    <lineage>
        <taxon>Bacteria</taxon>
        <taxon>Bacillati</taxon>
        <taxon>Bacillota</taxon>
        <taxon>Bacilli</taxon>
        <taxon>Lactobacillales</taxon>
        <taxon>Aerococcaceae</taxon>
        <taxon>Ruoffia</taxon>
    </lineage>
</organism>
<accession>A0A839A4K3</accession>
<keyword evidence="4" id="KW-0949">S-adenosyl-L-methionine</keyword>
<evidence type="ECO:0000313" key="9">
    <source>
        <dbReference type="Proteomes" id="UP000571018"/>
    </source>
</evidence>
<dbReference type="InterPro" id="IPR022221">
    <property type="entry name" value="TypeIII_RM_meth"/>
</dbReference>
<dbReference type="GO" id="GO:0032259">
    <property type="term" value="P:methylation"/>
    <property type="evidence" value="ECO:0007669"/>
    <property type="project" value="UniProtKB-KW"/>
</dbReference>
<evidence type="ECO:0000313" key="8">
    <source>
        <dbReference type="EMBL" id="MBA5728555.1"/>
    </source>
</evidence>
<evidence type="ECO:0000256" key="1">
    <source>
        <dbReference type="ARBA" id="ARBA00006594"/>
    </source>
</evidence>
<dbReference type="PRINTS" id="PR00508">
    <property type="entry name" value="S21N4MTFRASE"/>
</dbReference>
<evidence type="ECO:0000256" key="3">
    <source>
        <dbReference type="ARBA" id="ARBA00022679"/>
    </source>
</evidence>
<dbReference type="Proteomes" id="UP000571018">
    <property type="component" value="Unassembled WGS sequence"/>
</dbReference>
<dbReference type="AlphaFoldDB" id="A0A839A4K3"/>
<dbReference type="GO" id="GO:0008170">
    <property type="term" value="F:N-methyltransferase activity"/>
    <property type="evidence" value="ECO:0007669"/>
    <property type="project" value="InterPro"/>
</dbReference>
<dbReference type="PROSITE" id="PS00092">
    <property type="entry name" value="N6_MTASE"/>
    <property type="match status" value="1"/>
</dbReference>
<sequence length="650" mass="74382">MNLHETIEHILRSNPAYIGENGEILKTKVIEAVSNLDSFLVKAFRDNEITCKVFFSQIEDTWVLNQEKLKWVVNSKEFLEDSYTAYTSEIGLTTGGRFLSASTDVVLDFPYKDAIVVGGQDKDDQKRQEIMYHEILGYDQITNLKAPKVLANAKRYTSEGTEDDIILDDNDNLIIKGNNYAALNSLLERYKEKVKLIYIDPPFNTLNDSFQYNDRFNRATWLTFMQNRLKIAKKLLKSSGIIFVQIDKNEEHYLKVLMDKIFGEENFVNSIAVQSSTASGNKTAHKDKTIIKTKDSILVYKNSTNIILNPQYMAQDKWDTHFNSILHKGDNGYETLSLRDYMIQEGIIPEDYKIDENSINDEFFLNFVFENRKKIYTTKSSIPKVIKEESISKQGEIISYFDNNNEPQFALNGRRLGFLNNNIKYVDGEEVIAKLVTDIWVDINFNNTQNEGGISFPAGKKPEQLLKRIIELSTNRGDLVLDFFVGSGTTASVCHKLNRRYIGIEQMNYINNLTVQRLKNVISGDKSGISTLVDVNWQGGGTFVYCELLEDSQRLIDMIISANEDTIQGIKETIYHSEQIVPYILTSDLKKADKAFSELTLEDKKEVLIGLIDKNKLYVNYSSIDDDEYEVSEEDKAFSKSFYEGSGSHE</sequence>
<comment type="similarity">
    <text evidence="1">Belongs to the N(4)/N(6)-methyltransferase family.</text>
</comment>
<proteinExistence type="inferred from homology"/>
<evidence type="ECO:0000256" key="2">
    <source>
        <dbReference type="ARBA" id="ARBA00022603"/>
    </source>
</evidence>
<dbReference type="InterPro" id="IPR029063">
    <property type="entry name" value="SAM-dependent_MTases_sf"/>
</dbReference>
<evidence type="ECO:0000256" key="5">
    <source>
        <dbReference type="ARBA" id="ARBA00022747"/>
    </source>
</evidence>
<comment type="caution">
    <text evidence="8">The sequence shown here is derived from an EMBL/GenBank/DDBJ whole genome shotgun (WGS) entry which is preliminary data.</text>
</comment>
<reference evidence="8 9" key="1">
    <citation type="submission" date="2020-06" db="EMBL/GenBank/DDBJ databases">
        <title>Reclassification of Facklamia ignava, Facklamia soureckii and Facklami tabacinasalis as Falseniella iganva gen. nov., comb. nov., Hutsoniella ignava gen. nov., comb. nov., and Ruoffia tabacinasalis gen. nov., comb. nov and description of Ruoffia haltotolerans sp. nov., isolated from hypersaline Inland Sea of Qatar.</title>
        <authorList>
            <person name="Fotedar R."/>
            <person name="Sankaranarayanan K."/>
            <person name="Lawson P."/>
            <person name="Caldwell M."/>
            <person name="Zeyara A."/>
            <person name="Al Malki A."/>
            <person name="Ali M."/>
        </authorList>
    </citation>
    <scope>NUCLEOTIDE SEQUENCE [LARGE SCALE GENOMIC DNA]</scope>
    <source>
        <strain evidence="8 9">INB8</strain>
    </source>
</reference>
<keyword evidence="9" id="KW-1185">Reference proteome</keyword>
<name>A0A839A4K3_9LACT</name>
<evidence type="ECO:0000259" key="6">
    <source>
        <dbReference type="Pfam" id="PF01555"/>
    </source>
</evidence>
<dbReference type="PIRSF" id="PIRSF015855">
    <property type="entry name" value="TypeIII_Mtase_mKpnI"/>
    <property type="match status" value="1"/>
</dbReference>